<dbReference type="Gene3D" id="3.40.190.290">
    <property type="match status" value="1"/>
</dbReference>
<organism evidence="6 7">
    <name type="scientific">Marinomonas colpomeniae</name>
    <dbReference type="NCBI Taxonomy" id="2774408"/>
    <lineage>
        <taxon>Bacteria</taxon>
        <taxon>Pseudomonadati</taxon>
        <taxon>Pseudomonadota</taxon>
        <taxon>Gammaproteobacteria</taxon>
        <taxon>Oceanospirillales</taxon>
        <taxon>Oceanospirillaceae</taxon>
        <taxon>Marinomonas</taxon>
    </lineage>
</organism>
<keyword evidence="3" id="KW-0238">DNA-binding</keyword>
<evidence type="ECO:0000256" key="2">
    <source>
        <dbReference type="ARBA" id="ARBA00023015"/>
    </source>
</evidence>
<dbReference type="Proteomes" id="UP000604161">
    <property type="component" value="Unassembled WGS sequence"/>
</dbReference>
<proteinExistence type="inferred from homology"/>
<reference evidence="6 7" key="1">
    <citation type="submission" date="2020-09" db="EMBL/GenBank/DDBJ databases">
        <title>Marinomonas sp. nov., isolated from the cysticercosis algae of Qingdao, China.</title>
        <authorList>
            <person name="Sun X."/>
        </authorList>
    </citation>
    <scope>NUCLEOTIDE SEQUENCE [LARGE SCALE GENOMIC DNA]</scope>
    <source>
        <strain evidence="6 7">SM2066</strain>
    </source>
</reference>
<dbReference type="SUPFAM" id="SSF53850">
    <property type="entry name" value="Periplasmic binding protein-like II"/>
    <property type="match status" value="1"/>
</dbReference>
<dbReference type="InterPro" id="IPR000847">
    <property type="entry name" value="LysR_HTH_N"/>
</dbReference>
<dbReference type="RefSeq" id="WP_191593025.1">
    <property type="nucleotide sequence ID" value="NZ_JACYFC010000001.1"/>
</dbReference>
<gene>
    <name evidence="6" type="ORF">IF202_01080</name>
</gene>
<dbReference type="PANTHER" id="PTHR30126:SF88">
    <property type="entry name" value="TRANSCRIPTIONAL REGULATOR-RELATED"/>
    <property type="match status" value="1"/>
</dbReference>
<name>A0ABR8NU98_9GAMM</name>
<feature type="domain" description="HTH lysR-type" evidence="5">
    <location>
        <begin position="4"/>
        <end position="61"/>
    </location>
</feature>
<evidence type="ECO:0000313" key="7">
    <source>
        <dbReference type="Proteomes" id="UP000604161"/>
    </source>
</evidence>
<comment type="similarity">
    <text evidence="1">Belongs to the LysR transcriptional regulatory family.</text>
</comment>
<dbReference type="InterPro" id="IPR005119">
    <property type="entry name" value="LysR_subst-bd"/>
</dbReference>
<dbReference type="PANTHER" id="PTHR30126">
    <property type="entry name" value="HTH-TYPE TRANSCRIPTIONAL REGULATOR"/>
    <property type="match status" value="1"/>
</dbReference>
<keyword evidence="4" id="KW-0804">Transcription</keyword>
<evidence type="ECO:0000256" key="1">
    <source>
        <dbReference type="ARBA" id="ARBA00009437"/>
    </source>
</evidence>
<protein>
    <submittedName>
        <fullName evidence="6">LysR family transcriptional regulator</fullName>
    </submittedName>
</protein>
<evidence type="ECO:0000256" key="4">
    <source>
        <dbReference type="ARBA" id="ARBA00023163"/>
    </source>
</evidence>
<evidence type="ECO:0000256" key="3">
    <source>
        <dbReference type="ARBA" id="ARBA00023125"/>
    </source>
</evidence>
<comment type="caution">
    <text evidence="6">The sequence shown here is derived from an EMBL/GenBank/DDBJ whole genome shotgun (WGS) entry which is preliminary data.</text>
</comment>
<dbReference type="InterPro" id="IPR036388">
    <property type="entry name" value="WH-like_DNA-bd_sf"/>
</dbReference>
<dbReference type="EMBL" id="JACYFC010000001">
    <property type="protein sequence ID" value="MBD5769632.1"/>
    <property type="molecule type" value="Genomic_DNA"/>
</dbReference>
<evidence type="ECO:0000313" key="6">
    <source>
        <dbReference type="EMBL" id="MBD5769632.1"/>
    </source>
</evidence>
<keyword evidence="2" id="KW-0805">Transcription regulation</keyword>
<dbReference type="Gene3D" id="1.10.10.10">
    <property type="entry name" value="Winged helix-like DNA-binding domain superfamily/Winged helix DNA-binding domain"/>
    <property type="match status" value="1"/>
</dbReference>
<dbReference type="Pfam" id="PF00126">
    <property type="entry name" value="HTH_1"/>
    <property type="match status" value="1"/>
</dbReference>
<sequence length="288" mass="32844">MIHITIEQIQCLKALIDAGSFSMAAEKQGKAKSAIIYSIKRLEEQLGFSVIERSGYKSKLTSKGRDFLESSKKLLTEYDNLLVKCSQIESHIESFFRLSVSGIYGIDMVSPVIANAMKTFPQTEIQLEREILSGERMLNADMVDLAIFENIRNTKDLDYKKIDEVQAVLSIAANHPFLELPKSEQSFEALYKYPQIIQRSTIPEDDHSVGVYNDSLQWKVSDTHSKYDIILHGLGWGRLPMPLVQKDLETGKLIELDWLEDGDLITIYIAKKKNRMKGKVAEFIWNSF</sequence>
<dbReference type="SUPFAM" id="SSF46785">
    <property type="entry name" value="Winged helix' DNA-binding domain"/>
    <property type="match status" value="1"/>
</dbReference>
<dbReference type="InterPro" id="IPR036390">
    <property type="entry name" value="WH_DNA-bd_sf"/>
</dbReference>
<dbReference type="Pfam" id="PF03466">
    <property type="entry name" value="LysR_substrate"/>
    <property type="match status" value="1"/>
</dbReference>
<accession>A0ABR8NU98</accession>
<evidence type="ECO:0000259" key="5">
    <source>
        <dbReference type="PROSITE" id="PS50931"/>
    </source>
</evidence>
<dbReference type="PROSITE" id="PS50931">
    <property type="entry name" value="HTH_LYSR"/>
    <property type="match status" value="1"/>
</dbReference>
<keyword evidence="7" id="KW-1185">Reference proteome</keyword>